<comment type="caution">
    <text evidence="10">The sequence shown here is derived from an EMBL/GenBank/DDBJ whole genome shotgun (WGS) entry which is preliminary data.</text>
</comment>
<evidence type="ECO:0000256" key="2">
    <source>
        <dbReference type="ARBA" id="ARBA00008537"/>
    </source>
</evidence>
<feature type="transmembrane region" description="Helical" evidence="8">
    <location>
        <begin position="233"/>
        <end position="250"/>
    </location>
</feature>
<reference evidence="11" key="1">
    <citation type="journal article" date="2019" name="Int. J. Syst. Evol. Microbiol.">
        <title>The Global Catalogue of Microorganisms (GCM) 10K type strain sequencing project: providing services to taxonomists for standard genome sequencing and annotation.</title>
        <authorList>
            <consortium name="The Broad Institute Genomics Platform"/>
            <consortium name="The Broad Institute Genome Sequencing Center for Infectious Disease"/>
            <person name="Wu L."/>
            <person name="Ma J."/>
        </authorList>
    </citation>
    <scope>NUCLEOTIDE SEQUENCE [LARGE SCALE GENOMIC DNA]</scope>
    <source>
        <strain evidence="11">CGMCC 1.15474</strain>
    </source>
</reference>
<feature type="transmembrane region" description="Helical" evidence="8">
    <location>
        <begin position="335"/>
        <end position="352"/>
    </location>
</feature>
<dbReference type="PROSITE" id="PS50850">
    <property type="entry name" value="MFS"/>
    <property type="match status" value="1"/>
</dbReference>
<dbReference type="RefSeq" id="WP_247343243.1">
    <property type="nucleotide sequence ID" value="NZ_CP095550.1"/>
</dbReference>
<feature type="transmembrane region" description="Helical" evidence="8">
    <location>
        <begin position="306"/>
        <end position="323"/>
    </location>
</feature>
<keyword evidence="3" id="KW-0813">Transport</keyword>
<keyword evidence="5 8" id="KW-0812">Transmembrane</keyword>
<dbReference type="Proteomes" id="UP001597318">
    <property type="component" value="Unassembled WGS sequence"/>
</dbReference>
<comment type="similarity">
    <text evidence="2">Belongs to the major facilitator superfamily. EmrB family.</text>
</comment>
<feature type="transmembrane region" description="Helical" evidence="8">
    <location>
        <begin position="270"/>
        <end position="294"/>
    </location>
</feature>
<comment type="subcellular location">
    <subcellularLocation>
        <location evidence="1">Cell membrane</location>
        <topology evidence="1">Multi-pass membrane protein</topology>
    </subcellularLocation>
</comment>
<keyword evidence="6 8" id="KW-1133">Transmembrane helix</keyword>
<name>A0ABW5C4P2_9BACI</name>
<feature type="transmembrane region" description="Helical" evidence="8">
    <location>
        <begin position="202"/>
        <end position="221"/>
    </location>
</feature>
<evidence type="ECO:0000313" key="10">
    <source>
        <dbReference type="EMBL" id="MFD2216815.1"/>
    </source>
</evidence>
<feature type="domain" description="Major facilitator superfamily (MFS) profile" evidence="9">
    <location>
        <begin position="17"/>
        <end position="493"/>
    </location>
</feature>
<dbReference type="CDD" id="cd17503">
    <property type="entry name" value="MFS_LmrB_MDR_like"/>
    <property type="match status" value="1"/>
</dbReference>
<evidence type="ECO:0000256" key="6">
    <source>
        <dbReference type="ARBA" id="ARBA00022989"/>
    </source>
</evidence>
<feature type="transmembrane region" description="Helical" evidence="8">
    <location>
        <begin position="115"/>
        <end position="133"/>
    </location>
</feature>
<evidence type="ECO:0000256" key="1">
    <source>
        <dbReference type="ARBA" id="ARBA00004651"/>
    </source>
</evidence>
<dbReference type="InterPro" id="IPR004638">
    <property type="entry name" value="EmrB-like"/>
</dbReference>
<dbReference type="InterPro" id="IPR036259">
    <property type="entry name" value="MFS_trans_sf"/>
</dbReference>
<evidence type="ECO:0000259" key="9">
    <source>
        <dbReference type="PROSITE" id="PS50850"/>
    </source>
</evidence>
<keyword evidence="11" id="KW-1185">Reference proteome</keyword>
<evidence type="ECO:0000313" key="11">
    <source>
        <dbReference type="Proteomes" id="UP001597318"/>
    </source>
</evidence>
<dbReference type="PANTHER" id="PTHR42718">
    <property type="entry name" value="MAJOR FACILITATOR SUPERFAMILY MULTIDRUG TRANSPORTER MFSC"/>
    <property type="match status" value="1"/>
</dbReference>
<protein>
    <submittedName>
        <fullName evidence="10">DHA2 family efflux MFS transporter permease subunit</fullName>
    </submittedName>
</protein>
<keyword evidence="4" id="KW-1003">Cell membrane</keyword>
<dbReference type="PRINTS" id="PR01036">
    <property type="entry name" value="TCRTETB"/>
</dbReference>
<dbReference type="Pfam" id="PF07690">
    <property type="entry name" value="MFS_1"/>
    <property type="match status" value="1"/>
</dbReference>
<feature type="transmembrane region" description="Helical" evidence="8">
    <location>
        <begin position="55"/>
        <end position="76"/>
    </location>
</feature>
<dbReference type="InterPro" id="IPR011701">
    <property type="entry name" value="MFS"/>
</dbReference>
<dbReference type="Gene3D" id="1.20.1720.10">
    <property type="entry name" value="Multidrug resistance protein D"/>
    <property type="match status" value="1"/>
</dbReference>
<keyword evidence="7 8" id="KW-0472">Membrane</keyword>
<dbReference type="PANTHER" id="PTHR42718:SF9">
    <property type="entry name" value="MAJOR FACILITATOR SUPERFAMILY MULTIDRUG TRANSPORTER MFSC"/>
    <property type="match status" value="1"/>
</dbReference>
<evidence type="ECO:0000256" key="5">
    <source>
        <dbReference type="ARBA" id="ARBA00022692"/>
    </source>
</evidence>
<evidence type="ECO:0000256" key="3">
    <source>
        <dbReference type="ARBA" id="ARBA00022448"/>
    </source>
</evidence>
<feature type="transmembrane region" description="Helical" evidence="8">
    <location>
        <begin position="83"/>
        <end position="109"/>
    </location>
</feature>
<feature type="transmembrane region" description="Helical" evidence="8">
    <location>
        <begin position="469"/>
        <end position="488"/>
    </location>
</feature>
<feature type="transmembrane region" description="Helical" evidence="8">
    <location>
        <begin position="15"/>
        <end position="35"/>
    </location>
</feature>
<dbReference type="NCBIfam" id="TIGR00711">
    <property type="entry name" value="efflux_EmrB"/>
    <property type="match status" value="1"/>
</dbReference>
<sequence length="514" mass="56488">MEQTVNKQQEQRPPYGLLAVLMVAAFIAFLNNTLLNIALPSIMNDLKVEASTVQWLTTGYMLVNGILIPTTAFLIQKYSVRKLFIAALALFLTGTILAGVAHEFSILLIGRMTQASGSAILMPLLMNVMLVSFPVEKRGAAMGVFGLILMGAPAIGPTLSGWLVEHYNWRMLFHFVTPIAVIVFLLGIFLIKDKKQTVNITLDYFSVVLSSVGFGGLLYGFSSAGSKGWDSPYVYGTIIAGVIGLTWFILRQIKQEKPMLNFKIFRYPMYALSVSISMVVTMAMFSGMLLLPIYTQNLRGITPFDAGLMLLPGAIMMAVMSPINGRLFDKYGGRVLAIIGLTITVITSYFFSQLTLETTYTNLVILYTVRMFGMSMVMMPVSTNGLNQLPAKYYPHGTAMNNTLQQVSGAIGTALLVTAMSNRAETRGQELAEEATKNASSMTTQPTAEQISQMKQQIMMQSTLDGINFAFYISVFIAALALFLAFFIKRAKQADDIIESKEAMKAMPKLADNN</sequence>
<accession>A0ABW5C4P2</accession>
<feature type="transmembrane region" description="Helical" evidence="8">
    <location>
        <begin position="140"/>
        <end position="159"/>
    </location>
</feature>
<organism evidence="10 11">
    <name type="scientific">Metabacillus endolithicus</name>
    <dbReference type="NCBI Taxonomy" id="1535204"/>
    <lineage>
        <taxon>Bacteria</taxon>
        <taxon>Bacillati</taxon>
        <taxon>Bacillota</taxon>
        <taxon>Bacilli</taxon>
        <taxon>Bacillales</taxon>
        <taxon>Bacillaceae</taxon>
        <taxon>Metabacillus</taxon>
    </lineage>
</organism>
<dbReference type="InterPro" id="IPR020846">
    <property type="entry name" value="MFS_dom"/>
</dbReference>
<dbReference type="EMBL" id="JBHUIK010000009">
    <property type="protein sequence ID" value="MFD2216815.1"/>
    <property type="molecule type" value="Genomic_DNA"/>
</dbReference>
<evidence type="ECO:0000256" key="7">
    <source>
        <dbReference type="ARBA" id="ARBA00023136"/>
    </source>
</evidence>
<evidence type="ECO:0000256" key="4">
    <source>
        <dbReference type="ARBA" id="ARBA00022475"/>
    </source>
</evidence>
<proteinExistence type="inferred from homology"/>
<dbReference type="SUPFAM" id="SSF103473">
    <property type="entry name" value="MFS general substrate transporter"/>
    <property type="match status" value="1"/>
</dbReference>
<evidence type="ECO:0000256" key="8">
    <source>
        <dbReference type="SAM" id="Phobius"/>
    </source>
</evidence>
<dbReference type="Gene3D" id="1.20.1250.20">
    <property type="entry name" value="MFS general substrate transporter like domains"/>
    <property type="match status" value="1"/>
</dbReference>
<feature type="transmembrane region" description="Helical" evidence="8">
    <location>
        <begin position="171"/>
        <end position="190"/>
    </location>
</feature>
<feature type="transmembrane region" description="Helical" evidence="8">
    <location>
        <begin position="364"/>
        <end position="382"/>
    </location>
</feature>
<gene>
    <name evidence="10" type="ORF">ACFSKK_24405</name>
</gene>